<evidence type="ECO:0000313" key="3">
    <source>
        <dbReference type="Proteomes" id="UP000094795"/>
    </source>
</evidence>
<name>A0A1C1YV73_9HYPH</name>
<proteinExistence type="predicted"/>
<dbReference type="RefSeq" id="WP_066179041.1">
    <property type="nucleotide sequence ID" value="NZ_LQZT01000015.1"/>
</dbReference>
<evidence type="ECO:0000313" key="2">
    <source>
        <dbReference type="EMBL" id="OCW57411.1"/>
    </source>
</evidence>
<feature type="region of interest" description="Disordered" evidence="1">
    <location>
        <begin position="242"/>
        <end position="268"/>
    </location>
</feature>
<dbReference type="EMBL" id="LQZT01000015">
    <property type="protein sequence ID" value="OCW57411.1"/>
    <property type="molecule type" value="Genomic_DNA"/>
</dbReference>
<sequence length="268" mass="29494">MFTLTIPVSTDGLSAIKADLTRKLPDVKSSHRCEAIARGLGFRTYATALAAVQAGATNTAQVRGDLFAAYLAEHAFAVSPAAFYHAAAKLALRDVWERTPKLTMWGIGSGGPRRKEDGRWEDFRDMNAGFKEARAELLSDGAGKPFLASLSFLGRVTPTKTIRKGTGSYWLKHIAENFACSYPEGEKLGPTYVPNGVLIAAALHAGFKMKTYVDNLGYDELNVSFNMSKPCLEELDYEVRPDGARAQDRRHREAMKRNRHYPLGSATF</sequence>
<organism evidence="2 3">
    <name type="scientific">Hoeflea olei</name>
    <dbReference type="NCBI Taxonomy" id="1480615"/>
    <lineage>
        <taxon>Bacteria</taxon>
        <taxon>Pseudomonadati</taxon>
        <taxon>Pseudomonadota</taxon>
        <taxon>Alphaproteobacteria</taxon>
        <taxon>Hyphomicrobiales</taxon>
        <taxon>Rhizobiaceae</taxon>
        <taxon>Hoeflea</taxon>
    </lineage>
</organism>
<keyword evidence="3" id="KW-1185">Reference proteome</keyword>
<dbReference type="AlphaFoldDB" id="A0A1C1YV73"/>
<feature type="compositionally biased region" description="Basic and acidic residues" evidence="1">
    <location>
        <begin position="242"/>
        <end position="251"/>
    </location>
</feature>
<protein>
    <submittedName>
        <fullName evidence="2">Uncharacterized protein</fullName>
    </submittedName>
</protein>
<reference evidence="2 3" key="1">
    <citation type="submission" date="2015-12" db="EMBL/GenBank/DDBJ databases">
        <authorList>
            <person name="Shamseldin A."/>
            <person name="Moawad H."/>
            <person name="Abd El-Rahim W.M."/>
            <person name="Sadowsky M.J."/>
        </authorList>
    </citation>
    <scope>NUCLEOTIDE SEQUENCE [LARGE SCALE GENOMIC DNA]</scope>
    <source>
        <strain evidence="2 3">JC234</strain>
    </source>
</reference>
<dbReference type="OrthoDB" id="7452124at2"/>
<dbReference type="Proteomes" id="UP000094795">
    <property type="component" value="Unassembled WGS sequence"/>
</dbReference>
<accession>A0A1C1YV73</accession>
<gene>
    <name evidence="2" type="ORF">AWJ14_00750</name>
</gene>
<comment type="caution">
    <text evidence="2">The sequence shown here is derived from an EMBL/GenBank/DDBJ whole genome shotgun (WGS) entry which is preliminary data.</text>
</comment>
<evidence type="ECO:0000256" key="1">
    <source>
        <dbReference type="SAM" id="MobiDB-lite"/>
    </source>
</evidence>